<sequence length="172" mass="19876">MKLGQGWSSFIPTLLKVVENTEGPILELGSGLFSTPLLHWICQETGRTLVTYESSKNYYPFARKFRTETHHVSAIFDEDWVNKMKWSVVLIDHGTNKRNCHVRGSDALRLKDCAQYLVLHDTQKREDDCYGYDKIWLEFKHIYHANVSPKTSVVSNISDLGIFKQIPTNQLE</sequence>
<dbReference type="EMBL" id="LBSA01000051">
    <property type="protein sequence ID" value="KKQ07250.1"/>
    <property type="molecule type" value="Genomic_DNA"/>
</dbReference>
<reference evidence="1 2" key="1">
    <citation type="journal article" date="2015" name="Nature">
        <title>rRNA introns, odd ribosomes, and small enigmatic genomes across a large radiation of phyla.</title>
        <authorList>
            <person name="Brown C.T."/>
            <person name="Hug L.A."/>
            <person name="Thomas B.C."/>
            <person name="Sharon I."/>
            <person name="Castelle C.J."/>
            <person name="Singh A."/>
            <person name="Wilkins M.J."/>
            <person name="Williams K.H."/>
            <person name="Banfield J.F."/>
        </authorList>
    </citation>
    <scope>NUCLEOTIDE SEQUENCE [LARGE SCALE GENOMIC DNA]</scope>
</reference>
<comment type="caution">
    <text evidence="1">The sequence shown here is derived from an EMBL/GenBank/DDBJ whole genome shotgun (WGS) entry which is preliminary data.</text>
</comment>
<accession>A0A0G0F0S0</accession>
<organism evidence="1 2">
    <name type="scientific">Candidatus Daviesbacteria bacterium GW2011_GWB1_36_5</name>
    <dbReference type="NCBI Taxonomy" id="1618426"/>
    <lineage>
        <taxon>Bacteria</taxon>
        <taxon>Candidatus Daviesiibacteriota</taxon>
    </lineage>
</organism>
<gene>
    <name evidence="1" type="ORF">US19_C0051G0007</name>
</gene>
<dbReference type="Proteomes" id="UP000034492">
    <property type="component" value="Unassembled WGS sequence"/>
</dbReference>
<dbReference type="AlphaFoldDB" id="A0A0G0F0S0"/>
<evidence type="ECO:0000313" key="1">
    <source>
        <dbReference type="EMBL" id="KKQ07250.1"/>
    </source>
</evidence>
<name>A0A0G0F0S0_9BACT</name>
<protein>
    <submittedName>
        <fullName evidence="1">Uncharacterized protein</fullName>
    </submittedName>
</protein>
<proteinExistence type="predicted"/>
<evidence type="ECO:0000313" key="2">
    <source>
        <dbReference type="Proteomes" id="UP000034492"/>
    </source>
</evidence>